<feature type="compositionally biased region" description="Low complexity" evidence="1">
    <location>
        <begin position="1444"/>
        <end position="1459"/>
    </location>
</feature>
<feature type="compositionally biased region" description="Basic and acidic residues" evidence="1">
    <location>
        <begin position="1003"/>
        <end position="1012"/>
    </location>
</feature>
<feature type="compositionally biased region" description="Basic and acidic residues" evidence="1">
    <location>
        <begin position="1226"/>
        <end position="1245"/>
    </location>
</feature>
<dbReference type="RefSeq" id="XP_029219024.1">
    <property type="nucleotide sequence ID" value="XM_029364316.1"/>
</dbReference>
<keyword evidence="3" id="KW-1185">Reference proteome</keyword>
<evidence type="ECO:0000313" key="2">
    <source>
        <dbReference type="EMBL" id="PFH35015.1"/>
    </source>
</evidence>
<dbReference type="GeneID" id="40310830"/>
<organism evidence="2 3">
    <name type="scientific">Besnoitia besnoiti</name>
    <name type="common">Apicomplexan protozoan</name>
    <dbReference type="NCBI Taxonomy" id="94643"/>
    <lineage>
        <taxon>Eukaryota</taxon>
        <taxon>Sar</taxon>
        <taxon>Alveolata</taxon>
        <taxon>Apicomplexa</taxon>
        <taxon>Conoidasida</taxon>
        <taxon>Coccidia</taxon>
        <taxon>Eucoccidiorida</taxon>
        <taxon>Eimeriorina</taxon>
        <taxon>Sarcocystidae</taxon>
        <taxon>Besnoitia</taxon>
    </lineage>
</organism>
<feature type="compositionally biased region" description="Polar residues" evidence="1">
    <location>
        <begin position="959"/>
        <end position="976"/>
    </location>
</feature>
<feature type="compositionally biased region" description="Basic and acidic residues" evidence="1">
    <location>
        <begin position="1098"/>
        <end position="1126"/>
    </location>
</feature>
<feature type="compositionally biased region" description="Basic and acidic residues" evidence="1">
    <location>
        <begin position="883"/>
        <end position="901"/>
    </location>
</feature>
<feature type="region of interest" description="Disordered" evidence="1">
    <location>
        <begin position="311"/>
        <end position="337"/>
    </location>
</feature>
<feature type="region of interest" description="Disordered" evidence="1">
    <location>
        <begin position="1425"/>
        <end position="1534"/>
    </location>
</feature>
<dbReference type="STRING" id="94643.A0A2A9MAK4"/>
<accession>A0A2A9MAK4</accession>
<sequence length="1534" mass="162918">MLLNDFAYLMAVPAPSVAGPVDAFPPADRDAEERLHRRRPRRCFPLAHPDSPALLRGHASSVPSSPLTPAGCKACSLVSPAARAVAPRLSSAGPSPVAAKARRPEREILRASRAGQPRSSSHVRLTRCEQARTKTPLSRERQAAAAAAAEEKRRLELYRQRLKRAEAKAAALQAEAARKSEQEELQKEREREQREAMEHKRRLLAAQRFREFEEQLEREKMQRRAQQEVVQAARAVAAMRRLEEAREAKEQLDKVKQRRRELVKQMERERAKAVRAAELQQEEKRLFAAGIRERRRDEELLTQASYGCAASQLSGRASSKAEDGRPPAPRFLSSSTLRRLQTRQSDFGSSFLHRQACAGTLAAALGQAAQPDAGPRRLDTRRAARSSATRSFHANAGCSDRPQRSVSPDVEDVAMRGDPSGLLFTGRASRSDTEGRLGFSHASQPGRASAFPSGVCPPRFTVLRTERTARGRGVRTPRSSPQRGRDARARVAATEETRGFPSSPSFDCFDAPFFSPCLDAAEWRAGASVLHTPRVSPCLSQPSYRSRSARRGTGRVEAWENGVAVGFWNEEEEEFFWSGHADDSDMRFASDAAAEALPGGLSPREFAWCVERPLAVSSSPSPCRVVRSVSQSPPGEAAPGSGAGYEGEGRQYASFSLPLQFHLPFTSLRAANSAFVVGDAAWNEGPGCSSPQALTLTPFASPFSPSLPASGRHAGACCEDGDSEPERGAPEVETDGGQSVRVFACSHSSACVCEGVATGRWAVEADWGRRWTREGQSGELVIEEARCDVSAHDFPSERCGGSFHEFSFAKLPTERCCGPASCAACSPPAPAPSPPFSPACHAGEFARSLPAPCEEAEETPAADACGSAVAAARLSGSDSLPEAGEREAEDGEKGRASDAKPRRGRVCFDLTKTREKSFFLRRPSADDDAAEISQGERPRRQPLSPFSASSPSSWASSPCVGQSPCSSPVSTTNLTDTPCFGRGGRRRPAFGARGGIDAGEGPRGGDEGEPARWARGYEAPALAARPRGGCRASASRAQALGGPQVTDALHGRPPWQSTSDPLGTPLSRYACDGRGQRSPAEGEGNRRPPSGRSDVGGEETRGETREETLSRRRNERRGSASGKKIRDFAAEVYFQTQREALAVVDACAGAREGWGGRRATSLKRGGRSGKACAARRDRETPGLAEEETVPSQSRLREAADEDADFAAANDAGPSLVCSPFGGSCASERDQAGERVGREDAGEKGDIPPARGGLAQHSRRRLVLGRPPPLLLSSSLLSSSLLSSSVLSSSTASSCSLTSSPVRPCWAAPAGDACERADALPRASGQVAASAAAALSGAVQAAKSAGGESPSNMARAWSDAFGASASSFSPLLPSGVSPSFSPSLSPLLAAFSSSATSSCSPPSASFVLTQTGAMSGSGLGACDAVTTPAQKRAEEPCESGGERQPPALRLAARRPSTSSTGSVPRTHERAGGAADDGLLKGREAGEPDDDGPQGGEEDGDEEDGCERRDVEQRGERGAASDAEWQAKLEDFECRP</sequence>
<feature type="compositionally biased region" description="Basic and acidic residues" evidence="1">
    <location>
        <begin position="1504"/>
        <end position="1534"/>
    </location>
</feature>
<evidence type="ECO:0000313" key="3">
    <source>
        <dbReference type="Proteomes" id="UP000224006"/>
    </source>
</evidence>
<comment type="caution">
    <text evidence="2">The sequence shown here is derived from an EMBL/GenBank/DDBJ whole genome shotgun (WGS) entry which is preliminary data.</text>
</comment>
<feature type="region of interest" description="Disordered" evidence="1">
    <location>
        <begin position="1225"/>
        <end position="1259"/>
    </location>
</feature>
<gene>
    <name evidence="2" type="ORF">BESB_059020</name>
</gene>
<reference evidence="2 3" key="1">
    <citation type="submission" date="2017-09" db="EMBL/GenBank/DDBJ databases">
        <title>Genome sequencing of Besnoitia besnoiti strain Bb-Ger1.</title>
        <authorList>
            <person name="Schares G."/>
            <person name="Venepally P."/>
            <person name="Lorenzi H.A."/>
        </authorList>
    </citation>
    <scope>NUCLEOTIDE SEQUENCE [LARGE SCALE GENOMIC DNA]</scope>
    <source>
        <strain evidence="2 3">Bb-Ger1</strain>
    </source>
</reference>
<feature type="compositionally biased region" description="Basic and acidic residues" evidence="1">
    <location>
        <begin position="126"/>
        <end position="142"/>
    </location>
</feature>
<feature type="region of interest" description="Disordered" evidence="1">
    <location>
        <begin position="875"/>
        <end position="901"/>
    </location>
</feature>
<feature type="region of interest" description="Disordered" evidence="1">
    <location>
        <begin position="367"/>
        <end position="489"/>
    </location>
</feature>
<feature type="region of interest" description="Disordered" evidence="1">
    <location>
        <begin position="109"/>
        <end position="146"/>
    </location>
</feature>
<feature type="region of interest" description="Disordered" evidence="1">
    <location>
        <begin position="714"/>
        <end position="734"/>
    </location>
</feature>
<dbReference type="KEGG" id="bbes:BESB_059020"/>
<dbReference type="Proteomes" id="UP000224006">
    <property type="component" value="Chromosome V"/>
</dbReference>
<feature type="compositionally biased region" description="Acidic residues" evidence="1">
    <location>
        <begin position="1485"/>
        <end position="1503"/>
    </location>
</feature>
<protein>
    <submittedName>
        <fullName evidence="2">Uncharacterized protein</fullName>
    </submittedName>
</protein>
<name>A0A2A9MAK4_BESBE</name>
<dbReference type="VEuPathDB" id="ToxoDB:BESB_059020"/>
<feature type="region of interest" description="Disordered" evidence="1">
    <location>
        <begin position="1154"/>
        <end position="1200"/>
    </location>
</feature>
<evidence type="ECO:0000256" key="1">
    <source>
        <dbReference type="SAM" id="MobiDB-lite"/>
    </source>
</evidence>
<dbReference type="EMBL" id="NWUJ01000005">
    <property type="protein sequence ID" value="PFH35015.1"/>
    <property type="molecule type" value="Genomic_DNA"/>
</dbReference>
<feature type="region of interest" description="Disordered" evidence="1">
    <location>
        <begin position="919"/>
        <end position="1126"/>
    </location>
</feature>
<feature type="compositionally biased region" description="Low complexity" evidence="1">
    <location>
        <begin position="942"/>
        <end position="958"/>
    </location>
</feature>
<feature type="compositionally biased region" description="Gly residues" evidence="1">
    <location>
        <begin position="992"/>
        <end position="1002"/>
    </location>
</feature>
<proteinExistence type="predicted"/>